<organism evidence="2 3">
    <name type="scientific">Thiohalocapsa halophila</name>
    <dbReference type="NCBI Taxonomy" id="69359"/>
    <lineage>
        <taxon>Bacteria</taxon>
        <taxon>Pseudomonadati</taxon>
        <taxon>Pseudomonadota</taxon>
        <taxon>Gammaproteobacteria</taxon>
        <taxon>Chromatiales</taxon>
        <taxon>Chromatiaceae</taxon>
        <taxon>Thiohalocapsa</taxon>
    </lineage>
</organism>
<comment type="caution">
    <text evidence="2">The sequence shown here is derived from an EMBL/GenBank/DDBJ whole genome shotgun (WGS) entry which is preliminary data.</text>
</comment>
<name>A0ABS1CBB0_9GAMM</name>
<dbReference type="Pfam" id="PF09945">
    <property type="entry name" value="DUF2177"/>
    <property type="match status" value="1"/>
</dbReference>
<reference evidence="2 3" key="1">
    <citation type="journal article" date="2020" name="Microorganisms">
        <title>Osmotic Adaptation and Compatible Solute Biosynthesis of Phototrophic Bacteria as Revealed from Genome Analyses.</title>
        <authorList>
            <person name="Imhoff J.F."/>
            <person name="Rahn T."/>
            <person name="Kunzel S."/>
            <person name="Keller A."/>
            <person name="Neulinger S.C."/>
        </authorList>
    </citation>
    <scope>NUCLEOTIDE SEQUENCE [LARGE SCALE GENOMIC DNA]</scope>
    <source>
        <strain evidence="2 3">DSM 6210</strain>
    </source>
</reference>
<sequence length="149" mass="16209">MPDRRRHLKLYLALVPVFFVVDLVWLGVIAAGFYQAQIGHLIAPQVDWVAAVTFYLLFIAGIQYFGVRPGLASGRIADAALNGGLYGFFTYMTYELTNRATLPAWPLTMVFADTAWGVLLSAVVASIGCWIGLRMGMGPAAEAVGPARR</sequence>
<evidence type="ECO:0000256" key="1">
    <source>
        <dbReference type="SAM" id="Phobius"/>
    </source>
</evidence>
<feature type="transmembrane region" description="Helical" evidence="1">
    <location>
        <begin position="48"/>
        <end position="67"/>
    </location>
</feature>
<keyword evidence="1" id="KW-0472">Membrane</keyword>
<evidence type="ECO:0000313" key="2">
    <source>
        <dbReference type="EMBL" id="MBK1629209.1"/>
    </source>
</evidence>
<accession>A0ABS1CBB0</accession>
<evidence type="ECO:0000313" key="3">
    <source>
        <dbReference type="Proteomes" id="UP000748752"/>
    </source>
</evidence>
<dbReference type="EMBL" id="NRRV01000001">
    <property type="protein sequence ID" value="MBK1629209.1"/>
    <property type="molecule type" value="Genomic_DNA"/>
</dbReference>
<dbReference type="InterPro" id="IPR018687">
    <property type="entry name" value="DUF2177_membr"/>
</dbReference>
<dbReference type="Proteomes" id="UP000748752">
    <property type="component" value="Unassembled WGS sequence"/>
</dbReference>
<gene>
    <name evidence="2" type="ORF">CKO31_00375</name>
</gene>
<evidence type="ECO:0008006" key="4">
    <source>
        <dbReference type="Google" id="ProtNLM"/>
    </source>
</evidence>
<keyword evidence="1" id="KW-0812">Transmembrane</keyword>
<protein>
    <recommendedName>
        <fullName evidence="4">DUF2177 family protein</fullName>
    </recommendedName>
</protein>
<feature type="transmembrane region" description="Helical" evidence="1">
    <location>
        <begin position="12"/>
        <end position="36"/>
    </location>
</feature>
<proteinExistence type="predicted"/>
<dbReference type="RefSeq" id="WP_200232882.1">
    <property type="nucleotide sequence ID" value="NZ_NRRV01000001.1"/>
</dbReference>
<feature type="transmembrane region" description="Helical" evidence="1">
    <location>
        <begin position="114"/>
        <end position="133"/>
    </location>
</feature>
<feature type="transmembrane region" description="Helical" evidence="1">
    <location>
        <begin position="76"/>
        <end position="94"/>
    </location>
</feature>
<keyword evidence="3" id="KW-1185">Reference proteome</keyword>
<keyword evidence="1" id="KW-1133">Transmembrane helix</keyword>